<protein>
    <submittedName>
        <fullName evidence="1">Uncharacterized protein</fullName>
    </submittedName>
</protein>
<accession>A0ABR1I5X1</accession>
<evidence type="ECO:0000313" key="1">
    <source>
        <dbReference type="EMBL" id="KAK7428405.1"/>
    </source>
</evidence>
<dbReference type="EMBL" id="JAZAVK010000041">
    <property type="protein sequence ID" value="KAK7428405.1"/>
    <property type="molecule type" value="Genomic_DNA"/>
</dbReference>
<keyword evidence="2" id="KW-1185">Reference proteome</keyword>
<name>A0ABR1I5X1_9HYPO</name>
<gene>
    <name evidence="1" type="ORF">QQZ08_005024</name>
</gene>
<reference evidence="1 2" key="1">
    <citation type="journal article" date="2025" name="Microbiol. Resour. Announc.">
        <title>Draft genome sequences for Neonectria magnoliae and Neonectria punicea, canker pathogens of Liriodendron tulipifera and Acer saccharum in West Virginia.</title>
        <authorList>
            <person name="Petronek H.M."/>
            <person name="Kasson M.T."/>
            <person name="Metheny A.M."/>
            <person name="Stauder C.M."/>
            <person name="Lovett B."/>
            <person name="Lynch S.C."/>
            <person name="Garnas J.R."/>
            <person name="Kasson L.R."/>
            <person name="Stajich J.E."/>
        </authorList>
    </citation>
    <scope>NUCLEOTIDE SEQUENCE [LARGE SCALE GENOMIC DNA]</scope>
    <source>
        <strain evidence="1 2">NRRL 64651</strain>
    </source>
</reference>
<organism evidence="1 2">
    <name type="scientific">Neonectria magnoliae</name>
    <dbReference type="NCBI Taxonomy" id="2732573"/>
    <lineage>
        <taxon>Eukaryota</taxon>
        <taxon>Fungi</taxon>
        <taxon>Dikarya</taxon>
        <taxon>Ascomycota</taxon>
        <taxon>Pezizomycotina</taxon>
        <taxon>Sordariomycetes</taxon>
        <taxon>Hypocreomycetidae</taxon>
        <taxon>Hypocreales</taxon>
        <taxon>Nectriaceae</taxon>
        <taxon>Neonectria</taxon>
    </lineage>
</organism>
<proteinExistence type="predicted"/>
<dbReference type="SUPFAM" id="SSF56059">
    <property type="entry name" value="Glutathione synthetase ATP-binding domain-like"/>
    <property type="match status" value="1"/>
</dbReference>
<sequence>MTHSVAARMEQIHLGLNRHGYESVLHHKSKSTIYAEEHDKIQATLLAKCPSHLWHNDSYKAACPRPILIGNCHQQQLEDLHEALTTAISDIVPRWWTDRDARFPARMPLEIEEEKLLQWLETQVLCGNLQKFPACLGSWRPDFLVEESRGPEDGDSEENFRITEINARFSFNGFMHEAYGQQALEDMGMGASGLRNATDPEKIIDGLFDLFQPRLPLHLLKGEEKGIDIHMFIDIVERRFGVTPRLINPADLRLMPDPQGKGGYRLFCIAKDTGDHPSHSSSSTLIASQGEVLEEVHQVGMELHQRELLALEPEMLRQVSLRCFNDMRTILLVHDKRMLGIVKQELQSLVTRKVLNPSQARVLDRGIVDTLLPGSQELAHLLKMSKEFPPLKNEYILKPVRGGKGAGIVFGDEFSPDEWLSALGRLQSPGLISGVTCVVQRRIVPRLYDVVLKESGDRLRYPLVGTYHVVNGKLLGLGTWRSSGSRICAVSCGGSWICSVIRRH</sequence>
<evidence type="ECO:0000313" key="2">
    <source>
        <dbReference type="Proteomes" id="UP001498421"/>
    </source>
</evidence>
<comment type="caution">
    <text evidence="1">The sequence shown here is derived from an EMBL/GenBank/DDBJ whole genome shotgun (WGS) entry which is preliminary data.</text>
</comment>
<dbReference type="Proteomes" id="UP001498421">
    <property type="component" value="Unassembled WGS sequence"/>
</dbReference>